<gene>
    <name evidence="1" type="ORF">KDAU_52640</name>
</gene>
<dbReference type="InterPro" id="IPR019904">
    <property type="entry name" value="Peroxiredoxin_OsmC"/>
</dbReference>
<dbReference type="InterPro" id="IPR036102">
    <property type="entry name" value="OsmC/Ohrsf"/>
</dbReference>
<proteinExistence type="predicted"/>
<keyword evidence="2" id="KW-1185">Reference proteome</keyword>
<comment type="caution">
    <text evidence="1">The sequence shown here is derived from an EMBL/GenBank/DDBJ whole genome shotgun (WGS) entry which is preliminary data.</text>
</comment>
<dbReference type="OrthoDB" id="9807532at2"/>
<dbReference type="PANTHER" id="PTHR42830:SF1">
    <property type="entry name" value="OSMOTICALLY INDUCIBLE FAMILY PROTEIN"/>
    <property type="match status" value="1"/>
</dbReference>
<dbReference type="NCBIfam" id="TIGR03562">
    <property type="entry name" value="osmo_induc_OsmC"/>
    <property type="match status" value="1"/>
</dbReference>
<accession>A0A401ZM46</accession>
<dbReference type="RefSeq" id="WP_126600114.1">
    <property type="nucleotide sequence ID" value="NZ_BIFQ01000002.1"/>
</dbReference>
<sequence length="147" mass="15516">MLKAQRRAEMIWNGNLARGNGEVKVGSGVVETLPMTWASRTEQPDGKTSPEELIAAAHAGCYAMALALTLAEGGTPPDRLRVAAVCTLEEVDQKPKITSMELEVAGKVVGLDAAGFGRAAHQAEQLCPVSNALRQSVAIRLTAHLEA</sequence>
<dbReference type="SUPFAM" id="SSF82784">
    <property type="entry name" value="OsmC-like"/>
    <property type="match status" value="1"/>
</dbReference>
<dbReference type="InterPro" id="IPR052707">
    <property type="entry name" value="OsmC_Ohr_Peroxiredoxin"/>
</dbReference>
<reference evidence="2" key="1">
    <citation type="submission" date="2018-12" db="EMBL/GenBank/DDBJ databases">
        <title>Tengunoibacter tsumagoiensis gen. nov., sp. nov., Dictyobacter kobayashii sp. nov., D. alpinus sp. nov., and D. joshuensis sp. nov. and description of Dictyobacteraceae fam. nov. within the order Ktedonobacterales isolated from Tengu-no-mugimeshi.</title>
        <authorList>
            <person name="Wang C.M."/>
            <person name="Zheng Y."/>
            <person name="Sakai Y."/>
            <person name="Toyoda A."/>
            <person name="Minakuchi Y."/>
            <person name="Abe K."/>
            <person name="Yokota A."/>
            <person name="Yabe S."/>
        </authorList>
    </citation>
    <scope>NUCLEOTIDE SEQUENCE [LARGE SCALE GENOMIC DNA]</scope>
    <source>
        <strain evidence="2">S-27</strain>
    </source>
</reference>
<dbReference type="EMBL" id="BIFQ01000002">
    <property type="protein sequence ID" value="GCE07935.1"/>
    <property type="molecule type" value="Genomic_DNA"/>
</dbReference>
<dbReference type="Proteomes" id="UP000287224">
    <property type="component" value="Unassembled WGS sequence"/>
</dbReference>
<organism evidence="1 2">
    <name type="scientific">Dictyobacter aurantiacus</name>
    <dbReference type="NCBI Taxonomy" id="1936993"/>
    <lineage>
        <taxon>Bacteria</taxon>
        <taxon>Bacillati</taxon>
        <taxon>Chloroflexota</taxon>
        <taxon>Ktedonobacteria</taxon>
        <taxon>Ktedonobacterales</taxon>
        <taxon>Dictyobacteraceae</taxon>
        <taxon>Dictyobacter</taxon>
    </lineage>
</organism>
<evidence type="ECO:0000313" key="2">
    <source>
        <dbReference type="Proteomes" id="UP000287224"/>
    </source>
</evidence>
<dbReference type="PANTHER" id="PTHR42830">
    <property type="entry name" value="OSMOTICALLY INDUCIBLE FAMILY PROTEIN"/>
    <property type="match status" value="1"/>
</dbReference>
<evidence type="ECO:0000313" key="1">
    <source>
        <dbReference type="EMBL" id="GCE07935.1"/>
    </source>
</evidence>
<dbReference type="InterPro" id="IPR003718">
    <property type="entry name" value="OsmC/Ohr_fam"/>
</dbReference>
<dbReference type="Gene3D" id="3.30.300.20">
    <property type="match status" value="1"/>
</dbReference>
<dbReference type="Pfam" id="PF02566">
    <property type="entry name" value="OsmC"/>
    <property type="match status" value="1"/>
</dbReference>
<dbReference type="AlphaFoldDB" id="A0A401ZM46"/>
<dbReference type="GO" id="GO:0006979">
    <property type="term" value="P:response to oxidative stress"/>
    <property type="evidence" value="ECO:0007669"/>
    <property type="project" value="InterPro"/>
</dbReference>
<protein>
    <submittedName>
        <fullName evidence="1">Peroxiredoxin</fullName>
    </submittedName>
</protein>
<dbReference type="GO" id="GO:0004601">
    <property type="term" value="F:peroxidase activity"/>
    <property type="evidence" value="ECO:0007669"/>
    <property type="project" value="InterPro"/>
</dbReference>
<dbReference type="InterPro" id="IPR015946">
    <property type="entry name" value="KH_dom-like_a/b"/>
</dbReference>
<name>A0A401ZM46_9CHLR</name>